<keyword evidence="2" id="KW-1185">Reference proteome</keyword>
<name>A0A8X6HGX2_TRICU</name>
<comment type="caution">
    <text evidence="1">The sequence shown here is derived from an EMBL/GenBank/DDBJ whole genome shotgun (WGS) entry which is preliminary data.</text>
</comment>
<proteinExistence type="predicted"/>
<dbReference type="AlphaFoldDB" id="A0A8X6HGX2"/>
<dbReference type="Proteomes" id="UP000887116">
    <property type="component" value="Unassembled WGS sequence"/>
</dbReference>
<accession>A0A8X6HGX2</accession>
<dbReference type="OrthoDB" id="10427318at2759"/>
<organism evidence="1 2">
    <name type="scientific">Trichonephila clavata</name>
    <name type="common">Joro spider</name>
    <name type="synonym">Nephila clavata</name>
    <dbReference type="NCBI Taxonomy" id="2740835"/>
    <lineage>
        <taxon>Eukaryota</taxon>
        <taxon>Metazoa</taxon>
        <taxon>Ecdysozoa</taxon>
        <taxon>Arthropoda</taxon>
        <taxon>Chelicerata</taxon>
        <taxon>Arachnida</taxon>
        <taxon>Araneae</taxon>
        <taxon>Araneomorphae</taxon>
        <taxon>Entelegynae</taxon>
        <taxon>Araneoidea</taxon>
        <taxon>Nephilidae</taxon>
        <taxon>Trichonephila</taxon>
    </lineage>
</organism>
<evidence type="ECO:0000313" key="2">
    <source>
        <dbReference type="Proteomes" id="UP000887116"/>
    </source>
</evidence>
<sequence length="89" mass="10547">MGCSKEKEDRKKNRGWATKHFHRRRVGQMKAKAIHVRRLFLVAEEKVVATGRPHFSIAVYFLSIEKEWGRNRMPTEMDSCRKSTSIWKT</sequence>
<gene>
    <name evidence="1" type="primary">AVEN_211669_1</name>
    <name evidence="1" type="ORF">TNCT_342681</name>
</gene>
<evidence type="ECO:0000313" key="1">
    <source>
        <dbReference type="EMBL" id="GFR22683.1"/>
    </source>
</evidence>
<reference evidence="1" key="1">
    <citation type="submission" date="2020-07" db="EMBL/GenBank/DDBJ databases">
        <title>Multicomponent nature underlies the extraordinary mechanical properties of spider dragline silk.</title>
        <authorList>
            <person name="Kono N."/>
            <person name="Nakamura H."/>
            <person name="Mori M."/>
            <person name="Yoshida Y."/>
            <person name="Ohtoshi R."/>
            <person name="Malay A.D."/>
            <person name="Moran D.A.P."/>
            <person name="Tomita M."/>
            <person name="Numata K."/>
            <person name="Arakawa K."/>
        </authorList>
    </citation>
    <scope>NUCLEOTIDE SEQUENCE</scope>
</reference>
<dbReference type="EMBL" id="BMAO01038110">
    <property type="protein sequence ID" value="GFR22683.1"/>
    <property type="molecule type" value="Genomic_DNA"/>
</dbReference>
<protein>
    <submittedName>
        <fullName evidence="1">Uncharacterized protein</fullName>
    </submittedName>
</protein>